<dbReference type="RefSeq" id="WP_386026910.1">
    <property type="nucleotide sequence ID" value="NZ_JBHUHX010000029.1"/>
</dbReference>
<keyword evidence="2" id="KW-1185">Reference proteome</keyword>
<dbReference type="EMBL" id="JBHUHX010000029">
    <property type="protein sequence ID" value="MFD2112546.1"/>
    <property type="molecule type" value="Genomic_DNA"/>
</dbReference>
<accession>A0ABW4Y8N3</accession>
<sequence>MARSSYRSPVDAEIAAFVARLDADLREYFEERAAIAEFDGGLSRSEAERQAYDLTRDLLQRRHPRDDAVDPWA</sequence>
<name>A0ABW4Y8N3_9GAMM</name>
<evidence type="ECO:0000313" key="1">
    <source>
        <dbReference type="EMBL" id="MFD2112546.1"/>
    </source>
</evidence>
<dbReference type="Proteomes" id="UP001597337">
    <property type="component" value="Unassembled WGS sequence"/>
</dbReference>
<gene>
    <name evidence="1" type="ORF">ACFSJC_11910</name>
</gene>
<protein>
    <submittedName>
        <fullName evidence="1">Uncharacterized protein</fullName>
    </submittedName>
</protein>
<proteinExistence type="predicted"/>
<comment type="caution">
    <text evidence="1">The sequence shown here is derived from an EMBL/GenBank/DDBJ whole genome shotgun (WGS) entry which is preliminary data.</text>
</comment>
<reference evidence="2" key="1">
    <citation type="journal article" date="2019" name="Int. J. Syst. Evol. Microbiol.">
        <title>The Global Catalogue of Microorganisms (GCM) 10K type strain sequencing project: providing services to taxonomists for standard genome sequencing and annotation.</title>
        <authorList>
            <consortium name="The Broad Institute Genomics Platform"/>
            <consortium name="The Broad Institute Genome Sequencing Center for Infectious Disease"/>
            <person name="Wu L."/>
            <person name="Ma J."/>
        </authorList>
    </citation>
    <scope>NUCLEOTIDE SEQUENCE [LARGE SCALE GENOMIC DNA]</scope>
    <source>
        <strain evidence="2">KACC 12597</strain>
    </source>
</reference>
<evidence type="ECO:0000313" key="2">
    <source>
        <dbReference type="Proteomes" id="UP001597337"/>
    </source>
</evidence>
<organism evidence="1 2">
    <name type="scientific">Thiorhodococcus fuscus</name>
    <dbReference type="NCBI Taxonomy" id="527200"/>
    <lineage>
        <taxon>Bacteria</taxon>
        <taxon>Pseudomonadati</taxon>
        <taxon>Pseudomonadota</taxon>
        <taxon>Gammaproteobacteria</taxon>
        <taxon>Chromatiales</taxon>
        <taxon>Chromatiaceae</taxon>
        <taxon>Thiorhodococcus</taxon>
    </lineage>
</organism>